<gene>
    <name evidence="7" type="ORF">IPT68_25690</name>
</gene>
<dbReference type="PROSITE" id="PS50977">
    <property type="entry name" value="HTH_TETR_2"/>
    <property type="match status" value="1"/>
</dbReference>
<feature type="domain" description="HTH tetR-type" evidence="6">
    <location>
        <begin position="16"/>
        <end position="76"/>
    </location>
</feature>
<evidence type="ECO:0000256" key="3">
    <source>
        <dbReference type="ARBA" id="ARBA00023163"/>
    </source>
</evidence>
<dbReference type="InterPro" id="IPR036271">
    <property type="entry name" value="Tet_transcr_reg_TetR-rel_C_sf"/>
</dbReference>
<evidence type="ECO:0000256" key="1">
    <source>
        <dbReference type="ARBA" id="ARBA00023015"/>
    </source>
</evidence>
<dbReference type="PANTHER" id="PTHR30055:SF230">
    <property type="entry name" value="TRANSCRIPTIONAL REGULATORY PROTEIN (PROBABLY TETR-FAMILY)-RELATED"/>
    <property type="match status" value="1"/>
</dbReference>
<reference evidence="7 8" key="1">
    <citation type="submission" date="2020-10" db="EMBL/GenBank/DDBJ databases">
        <title>Streptomyces chromofuscus complate genome analysis.</title>
        <authorList>
            <person name="Anwar N."/>
        </authorList>
    </citation>
    <scope>NUCLEOTIDE SEQUENCE [LARGE SCALE GENOMIC DNA]</scope>
    <source>
        <strain evidence="7 8">DSM 40273</strain>
    </source>
</reference>
<evidence type="ECO:0000256" key="4">
    <source>
        <dbReference type="PROSITE-ProRule" id="PRU00335"/>
    </source>
</evidence>
<evidence type="ECO:0000256" key="5">
    <source>
        <dbReference type="SAM" id="MobiDB-lite"/>
    </source>
</evidence>
<dbReference type="SUPFAM" id="SSF48498">
    <property type="entry name" value="Tetracyclin repressor-like, C-terminal domain"/>
    <property type="match status" value="1"/>
</dbReference>
<dbReference type="PANTHER" id="PTHR30055">
    <property type="entry name" value="HTH-TYPE TRANSCRIPTIONAL REGULATOR RUTR"/>
    <property type="match status" value="1"/>
</dbReference>
<accession>A0A7M2T5F7</accession>
<name>A0A7M2T5F7_STRCW</name>
<feature type="DNA-binding region" description="H-T-H motif" evidence="4">
    <location>
        <begin position="39"/>
        <end position="58"/>
    </location>
</feature>
<dbReference type="InterPro" id="IPR050109">
    <property type="entry name" value="HTH-type_TetR-like_transc_reg"/>
</dbReference>
<keyword evidence="8" id="KW-1185">Reference proteome</keyword>
<dbReference type="KEGG" id="schf:IPT68_25690"/>
<keyword evidence="2 4" id="KW-0238">DNA-binding</keyword>
<proteinExistence type="predicted"/>
<protein>
    <submittedName>
        <fullName evidence="7">TetR/AcrR family transcriptional regulator</fullName>
    </submittedName>
</protein>
<organism evidence="7 8">
    <name type="scientific">Streptomyces chromofuscus</name>
    <dbReference type="NCBI Taxonomy" id="42881"/>
    <lineage>
        <taxon>Bacteria</taxon>
        <taxon>Bacillati</taxon>
        <taxon>Actinomycetota</taxon>
        <taxon>Actinomycetes</taxon>
        <taxon>Kitasatosporales</taxon>
        <taxon>Streptomycetaceae</taxon>
        <taxon>Streptomyces</taxon>
    </lineage>
</organism>
<dbReference type="InterPro" id="IPR011075">
    <property type="entry name" value="TetR_C"/>
</dbReference>
<dbReference type="EMBL" id="CP063374">
    <property type="protein sequence ID" value="QOV43133.1"/>
    <property type="molecule type" value="Genomic_DNA"/>
</dbReference>
<dbReference type="AlphaFoldDB" id="A0A7M2T5F7"/>
<dbReference type="Gene3D" id="1.10.10.60">
    <property type="entry name" value="Homeodomain-like"/>
    <property type="match status" value="1"/>
</dbReference>
<dbReference type="Gene3D" id="1.10.357.10">
    <property type="entry name" value="Tetracycline Repressor, domain 2"/>
    <property type="match status" value="1"/>
</dbReference>
<evidence type="ECO:0000313" key="8">
    <source>
        <dbReference type="Proteomes" id="UP000594008"/>
    </source>
</evidence>
<dbReference type="PRINTS" id="PR00455">
    <property type="entry name" value="HTHTETR"/>
</dbReference>
<dbReference type="Pfam" id="PF00440">
    <property type="entry name" value="TetR_N"/>
    <property type="match status" value="1"/>
</dbReference>
<keyword evidence="1" id="KW-0805">Transcription regulation</keyword>
<dbReference type="Pfam" id="PF16859">
    <property type="entry name" value="TetR_C_11"/>
    <property type="match status" value="1"/>
</dbReference>
<dbReference type="GO" id="GO:0000976">
    <property type="term" value="F:transcription cis-regulatory region binding"/>
    <property type="evidence" value="ECO:0007669"/>
    <property type="project" value="TreeGrafter"/>
</dbReference>
<dbReference type="GO" id="GO:0003700">
    <property type="term" value="F:DNA-binding transcription factor activity"/>
    <property type="evidence" value="ECO:0007669"/>
    <property type="project" value="TreeGrafter"/>
</dbReference>
<dbReference type="SUPFAM" id="SSF46689">
    <property type="entry name" value="Homeodomain-like"/>
    <property type="match status" value="1"/>
</dbReference>
<feature type="region of interest" description="Disordered" evidence="5">
    <location>
        <begin position="208"/>
        <end position="228"/>
    </location>
</feature>
<dbReference type="InterPro" id="IPR001647">
    <property type="entry name" value="HTH_TetR"/>
</dbReference>
<dbReference type="RefSeq" id="WP_189701522.1">
    <property type="nucleotide sequence ID" value="NZ_BMTA01000028.1"/>
</dbReference>
<keyword evidence="3" id="KW-0804">Transcription</keyword>
<sequence length="228" mass="23868">MPSRTPASRTGRPRSAAADAAILAATRAALVELGWSRLTLGDVAARAGVAKTTLYRRWAGKNELVVDAVAELFDELRLPDSGTLAGDVEGVVLQFAAILARPEARSGLMAVVAESTRDDALRERIRGSIVERQKRLVVEGRARAQRRGELPPETDPAESARTVDLIFDMVAGSVVHRSLVSAEPVDEEWVRGLTRVLLLGLAGVAGAAGASEAGPAGTGAAETGEAKT</sequence>
<evidence type="ECO:0000259" key="6">
    <source>
        <dbReference type="PROSITE" id="PS50977"/>
    </source>
</evidence>
<dbReference type="InterPro" id="IPR009057">
    <property type="entry name" value="Homeodomain-like_sf"/>
</dbReference>
<evidence type="ECO:0000256" key="2">
    <source>
        <dbReference type="ARBA" id="ARBA00023125"/>
    </source>
</evidence>
<dbReference type="Proteomes" id="UP000594008">
    <property type="component" value="Chromosome"/>
</dbReference>
<evidence type="ECO:0000313" key="7">
    <source>
        <dbReference type="EMBL" id="QOV43133.1"/>
    </source>
</evidence>